<dbReference type="Pfam" id="PF01738">
    <property type="entry name" value="DLH"/>
    <property type="match status" value="1"/>
</dbReference>
<evidence type="ECO:0000259" key="1">
    <source>
        <dbReference type="Pfam" id="PF01738"/>
    </source>
</evidence>
<dbReference type="Gene3D" id="3.40.50.1820">
    <property type="entry name" value="alpha/beta hydrolase"/>
    <property type="match status" value="1"/>
</dbReference>
<sequence length="240" mass="26684">MPSTESYICCPTDKPAAKCPYDPTGDDFYVVGPYKSKAGVVVVSDIFGMQPNSKRFADMLAENGYLVVMPDFFGKRVWPVENWPVDPESQKWKDHIVWSRNMDNFKPRMDRAVEMLRQMGCAKVGAVGMCWGAVLPFILSGEGTIDAAATAHPAFFNASDVQLAKTGVLVLGGVDDGPLMEVGKAVKAHPIEPKVFRSFENIEHGFFGSRYDPDNYTEVQMKEALEARHLLLDFLQTTLH</sequence>
<evidence type="ECO:0000313" key="3">
    <source>
        <dbReference type="Proteomes" id="UP000037923"/>
    </source>
</evidence>
<dbReference type="OrthoDB" id="2147163at2759"/>
<dbReference type="PANTHER" id="PTHR17630:SF44">
    <property type="entry name" value="PROTEIN AIM2"/>
    <property type="match status" value="1"/>
</dbReference>
<feature type="domain" description="Dienelactone hydrolase" evidence="1">
    <location>
        <begin position="29"/>
        <end position="227"/>
    </location>
</feature>
<dbReference type="Proteomes" id="UP000037923">
    <property type="component" value="Unassembled WGS sequence"/>
</dbReference>
<keyword evidence="3" id="KW-1185">Reference proteome</keyword>
<dbReference type="AlphaFoldDB" id="A0A0N0DWJ3"/>
<dbReference type="PANTHER" id="PTHR17630">
    <property type="entry name" value="DIENELACTONE HYDROLASE"/>
    <property type="match status" value="1"/>
</dbReference>
<reference evidence="2 3" key="1">
    <citation type="submission" date="2015-07" db="EMBL/GenBank/DDBJ databases">
        <title>High-quality genome of monoxenous trypanosomatid Leptomonas pyrrhocoris.</title>
        <authorList>
            <person name="Flegontov P."/>
            <person name="Butenko A."/>
            <person name="Firsov S."/>
            <person name="Vlcek C."/>
            <person name="Logacheva M.D."/>
            <person name="Field M."/>
            <person name="Filatov D."/>
            <person name="Flegontova O."/>
            <person name="Gerasimov E."/>
            <person name="Jackson A.P."/>
            <person name="Kelly S."/>
            <person name="Opperdoes F."/>
            <person name="O'Reilly A."/>
            <person name="Votypka J."/>
            <person name="Yurchenko V."/>
            <person name="Lukes J."/>
        </authorList>
    </citation>
    <scope>NUCLEOTIDE SEQUENCE [LARGE SCALE GENOMIC DNA]</scope>
    <source>
        <strain evidence="2">H10</strain>
    </source>
</reference>
<accession>A0A0N0DWJ3</accession>
<dbReference type="VEuPathDB" id="TriTrypDB:LpyrH10_06_4770"/>
<protein>
    <submittedName>
        <fullName evidence="2">Endo-1-like protein</fullName>
    </submittedName>
</protein>
<name>A0A0N0DWJ3_LEPPY</name>
<dbReference type="RefSeq" id="XP_015660291.1">
    <property type="nucleotide sequence ID" value="XM_015801671.1"/>
</dbReference>
<evidence type="ECO:0000313" key="2">
    <source>
        <dbReference type="EMBL" id="KPA81852.1"/>
    </source>
</evidence>
<dbReference type="InterPro" id="IPR029058">
    <property type="entry name" value="AB_hydrolase_fold"/>
</dbReference>
<comment type="caution">
    <text evidence="2">The sequence shown here is derived from an EMBL/GenBank/DDBJ whole genome shotgun (WGS) entry which is preliminary data.</text>
</comment>
<dbReference type="OMA" id="YPPPKVA"/>
<gene>
    <name evidence="2" type="ORF">ABB37_04107</name>
</gene>
<dbReference type="EMBL" id="LGTL01000006">
    <property type="protein sequence ID" value="KPA81852.1"/>
    <property type="molecule type" value="Genomic_DNA"/>
</dbReference>
<dbReference type="InterPro" id="IPR002925">
    <property type="entry name" value="Dienelactn_hydro"/>
</dbReference>
<dbReference type="GO" id="GO:0016787">
    <property type="term" value="F:hydrolase activity"/>
    <property type="evidence" value="ECO:0007669"/>
    <property type="project" value="InterPro"/>
</dbReference>
<organism evidence="2 3">
    <name type="scientific">Leptomonas pyrrhocoris</name>
    <name type="common">Firebug parasite</name>
    <dbReference type="NCBI Taxonomy" id="157538"/>
    <lineage>
        <taxon>Eukaryota</taxon>
        <taxon>Discoba</taxon>
        <taxon>Euglenozoa</taxon>
        <taxon>Kinetoplastea</taxon>
        <taxon>Metakinetoplastina</taxon>
        <taxon>Trypanosomatida</taxon>
        <taxon>Trypanosomatidae</taxon>
        <taxon>Leishmaniinae</taxon>
        <taxon>Leptomonas</taxon>
    </lineage>
</organism>
<dbReference type="GeneID" id="26904398"/>
<dbReference type="SUPFAM" id="SSF53474">
    <property type="entry name" value="alpha/beta-Hydrolases"/>
    <property type="match status" value="1"/>
</dbReference>
<proteinExistence type="predicted"/>